<dbReference type="InterPro" id="IPR003033">
    <property type="entry name" value="SCP2_sterol-bd_dom"/>
</dbReference>
<dbReference type="GO" id="GO:0006744">
    <property type="term" value="P:ubiquinone biosynthetic process"/>
    <property type="evidence" value="ECO:0007669"/>
    <property type="project" value="InterPro"/>
</dbReference>
<dbReference type="PANTHER" id="PTHR38693">
    <property type="entry name" value="UBIQUINONE BIOSYNTHESIS PROTEIN UBIJ"/>
    <property type="match status" value="1"/>
</dbReference>
<dbReference type="PANTHER" id="PTHR38693:SF1">
    <property type="entry name" value="UBIQUINONE BIOSYNTHESIS ACCESSORY FACTOR UBIJ"/>
    <property type="match status" value="1"/>
</dbReference>
<dbReference type="HOGENOM" id="CLU_108882_0_0_5"/>
<proteinExistence type="predicted"/>
<dbReference type="InterPro" id="IPR038989">
    <property type="entry name" value="UbiJ"/>
</dbReference>
<reference evidence="3" key="1">
    <citation type="journal article" date="2011" name="J. Bacteriol.">
        <title>Genome sequences of eight morphologically diverse alphaproteobacteria.</title>
        <authorList>
            <consortium name="US DOE Joint Genome Institute"/>
            <person name="Brown P.J."/>
            <person name="Kysela D.T."/>
            <person name="Buechlein A."/>
            <person name="Hemmerich C."/>
            <person name="Brun Y.V."/>
        </authorList>
    </citation>
    <scope>NUCLEOTIDE SEQUENCE [LARGE SCALE GENOMIC DNA]</scope>
    <source>
        <strain evidence="3">ATCC 17100 / ATH 3.1.1 / DSM 162 / LMG 4299</strain>
    </source>
</reference>
<dbReference type="SUPFAM" id="SSF55718">
    <property type="entry name" value="SCP-like"/>
    <property type="match status" value="1"/>
</dbReference>
<dbReference type="Pfam" id="PF02036">
    <property type="entry name" value="SCP2"/>
    <property type="match status" value="1"/>
</dbReference>
<dbReference type="KEGG" id="rva:Rvan_2939"/>
<sequence length="231" mass="25353">MKPSNLPAPLVRGAMTVAPPFVLARAIDALLRKMERAHPRLFKNLARLKPYVIHVEPSDLPHRFALKFGGDEKAFVRLLDPRDETPGDACIKGNIDVLLNLLQGRIDGDALFFTRGLVIAGDTAAVVALRNTLDREEIDLFADVTSMFGPLQKPAERALTAIGRAREAARHRAAEFIDSLRDDKTADAAAPAWANERDALKAELKTLQTRIAKLEVREKLAKGASQDPAHS</sequence>
<evidence type="ECO:0000313" key="3">
    <source>
        <dbReference type="Proteomes" id="UP000001399"/>
    </source>
</evidence>
<name>E3HZN4_RHOVT</name>
<dbReference type="InterPro" id="IPR036527">
    <property type="entry name" value="SCP2_sterol-bd_dom_sf"/>
</dbReference>
<dbReference type="AlphaFoldDB" id="E3HZN4"/>
<evidence type="ECO:0000259" key="1">
    <source>
        <dbReference type="Pfam" id="PF02036"/>
    </source>
</evidence>
<dbReference type="eggNOG" id="COG3154">
    <property type="taxonomic scope" value="Bacteria"/>
</dbReference>
<feature type="domain" description="SCP2" evidence="1">
    <location>
        <begin position="43"/>
        <end position="134"/>
    </location>
</feature>
<keyword evidence="3" id="KW-1185">Reference proteome</keyword>
<dbReference type="OrthoDB" id="8479080at2"/>
<gene>
    <name evidence="2" type="ordered locus">Rvan_2939</name>
</gene>
<evidence type="ECO:0000313" key="2">
    <source>
        <dbReference type="EMBL" id="ADP72144.1"/>
    </source>
</evidence>
<dbReference type="STRING" id="648757.Rvan_2939"/>
<dbReference type="EMBL" id="CP002292">
    <property type="protein sequence ID" value="ADP72144.1"/>
    <property type="molecule type" value="Genomic_DNA"/>
</dbReference>
<accession>E3HZN4</accession>
<organism evidence="2 3">
    <name type="scientific">Rhodomicrobium vannielii (strain ATCC 17100 / DSM 162 / LMG 4299 / NCIMB 10020 / ATH 3.1.1)</name>
    <dbReference type="NCBI Taxonomy" id="648757"/>
    <lineage>
        <taxon>Bacteria</taxon>
        <taxon>Pseudomonadati</taxon>
        <taxon>Pseudomonadota</taxon>
        <taxon>Alphaproteobacteria</taxon>
        <taxon>Hyphomicrobiales</taxon>
        <taxon>Hyphomicrobiaceae</taxon>
        <taxon>Rhodomicrobium</taxon>
    </lineage>
</organism>
<dbReference type="Proteomes" id="UP000001399">
    <property type="component" value="Chromosome"/>
</dbReference>
<protein>
    <recommendedName>
        <fullName evidence="1">SCP2 domain-containing protein</fullName>
    </recommendedName>
</protein>